<dbReference type="AlphaFoldDB" id="A0A136IL29"/>
<gene>
    <name evidence="2" type="ORF">Micbo1qcDRAFT_169245</name>
</gene>
<sequence length="173" mass="19106">MASAADGSSSPGSETSEDEPTPGLSYTGAVPERDQEEYIESPRQSQSRPAPQHFPSSQVLPQQQQQQQQRQQHPQHGLPDQVEYLSDDTESGDEDEPCQHEPQGLEQFSRASKEPLQSPSTTIATNSTGPFLVDHNRDGEDELQGLGELRPQPYVQQNNYGGVAYQVSDNEEE</sequence>
<dbReference type="EMBL" id="KQ964277">
    <property type="protein sequence ID" value="KXJ85666.1"/>
    <property type="molecule type" value="Genomic_DNA"/>
</dbReference>
<feature type="compositionally biased region" description="Low complexity" evidence="1">
    <location>
        <begin position="61"/>
        <end position="76"/>
    </location>
</feature>
<reference evidence="3" key="1">
    <citation type="submission" date="2016-02" db="EMBL/GenBank/DDBJ databases">
        <title>Draft genome sequence of Microdochium bolleyi, a fungal endophyte of beachgrass.</title>
        <authorList>
            <consortium name="DOE Joint Genome Institute"/>
            <person name="David A.S."/>
            <person name="May G."/>
            <person name="Haridas S."/>
            <person name="Lim J."/>
            <person name="Wang M."/>
            <person name="Labutti K."/>
            <person name="Lipzen A."/>
            <person name="Barry K."/>
            <person name="Grigoriev I.V."/>
        </authorList>
    </citation>
    <scope>NUCLEOTIDE SEQUENCE [LARGE SCALE GENOMIC DNA]</scope>
    <source>
        <strain evidence="3">J235TASD1</strain>
    </source>
</reference>
<evidence type="ECO:0000313" key="2">
    <source>
        <dbReference type="EMBL" id="KXJ85666.1"/>
    </source>
</evidence>
<feature type="compositionally biased region" description="Polar residues" evidence="1">
    <location>
        <begin position="42"/>
        <end position="60"/>
    </location>
</feature>
<protein>
    <submittedName>
        <fullName evidence="2">Uncharacterized protein</fullName>
    </submittedName>
</protein>
<name>A0A136IL29_9PEZI</name>
<dbReference type="Proteomes" id="UP000070501">
    <property type="component" value="Unassembled WGS sequence"/>
</dbReference>
<accession>A0A136IL29</accession>
<feature type="non-terminal residue" evidence="2">
    <location>
        <position position="173"/>
    </location>
</feature>
<feature type="compositionally biased region" description="Polar residues" evidence="1">
    <location>
        <begin position="115"/>
        <end position="129"/>
    </location>
</feature>
<organism evidence="2 3">
    <name type="scientific">Microdochium bolleyi</name>
    <dbReference type="NCBI Taxonomy" id="196109"/>
    <lineage>
        <taxon>Eukaryota</taxon>
        <taxon>Fungi</taxon>
        <taxon>Dikarya</taxon>
        <taxon>Ascomycota</taxon>
        <taxon>Pezizomycotina</taxon>
        <taxon>Sordariomycetes</taxon>
        <taxon>Xylariomycetidae</taxon>
        <taxon>Xylariales</taxon>
        <taxon>Microdochiaceae</taxon>
        <taxon>Microdochium</taxon>
    </lineage>
</organism>
<dbReference type="OrthoDB" id="10648837at2759"/>
<evidence type="ECO:0000313" key="3">
    <source>
        <dbReference type="Proteomes" id="UP000070501"/>
    </source>
</evidence>
<feature type="compositionally biased region" description="Low complexity" evidence="1">
    <location>
        <begin position="1"/>
        <end position="13"/>
    </location>
</feature>
<dbReference type="InParanoid" id="A0A136IL29"/>
<feature type="compositionally biased region" description="Acidic residues" evidence="1">
    <location>
        <begin position="85"/>
        <end position="96"/>
    </location>
</feature>
<feature type="region of interest" description="Disordered" evidence="1">
    <location>
        <begin position="1"/>
        <end position="145"/>
    </location>
</feature>
<proteinExistence type="predicted"/>
<evidence type="ECO:0000256" key="1">
    <source>
        <dbReference type="SAM" id="MobiDB-lite"/>
    </source>
</evidence>
<keyword evidence="3" id="KW-1185">Reference proteome</keyword>